<dbReference type="GO" id="GO:0003682">
    <property type="term" value="F:chromatin binding"/>
    <property type="evidence" value="ECO:0007669"/>
    <property type="project" value="TreeGrafter"/>
</dbReference>
<evidence type="ECO:0000256" key="1">
    <source>
        <dbReference type="ARBA" id="ARBA00022763"/>
    </source>
</evidence>
<evidence type="ECO:0000313" key="5">
    <source>
        <dbReference type="Proteomes" id="UP000515163"/>
    </source>
</evidence>
<dbReference type="InParanoid" id="A0A6P8HIM2"/>
<dbReference type="InterPro" id="IPR026985">
    <property type="entry name" value="FAAP24"/>
</dbReference>
<feature type="domain" description="Fanconi anemia core complex-associated protein 24 pseudonuclease" evidence="4">
    <location>
        <begin position="14"/>
        <end position="136"/>
    </location>
</feature>
<dbReference type="InterPro" id="IPR010994">
    <property type="entry name" value="RuvA_2-like"/>
</dbReference>
<reference evidence="6" key="1">
    <citation type="submission" date="2025-08" db="UniProtKB">
        <authorList>
            <consortium name="RefSeq"/>
        </authorList>
    </citation>
    <scope>IDENTIFICATION</scope>
    <source>
        <tissue evidence="6">Tentacle</tissue>
    </source>
</reference>
<dbReference type="Pfam" id="PF12826">
    <property type="entry name" value="HHH_2"/>
    <property type="match status" value="1"/>
</dbReference>
<protein>
    <submittedName>
        <fullName evidence="6">Fanconi anemia core complex-associated protein 24-like</fullName>
    </submittedName>
</protein>
<dbReference type="KEGG" id="aten:116289618"/>
<dbReference type="GO" id="GO:0043240">
    <property type="term" value="C:Fanconi anaemia nuclear complex"/>
    <property type="evidence" value="ECO:0007669"/>
    <property type="project" value="InterPro"/>
</dbReference>
<evidence type="ECO:0000259" key="4">
    <source>
        <dbReference type="Pfam" id="PF17949"/>
    </source>
</evidence>
<dbReference type="InterPro" id="IPR041663">
    <property type="entry name" value="DisA/LigA_HHH"/>
</dbReference>
<keyword evidence="1" id="KW-0227">DNA damage</keyword>
<dbReference type="SUPFAM" id="SSF47781">
    <property type="entry name" value="RuvA domain 2-like"/>
    <property type="match status" value="1"/>
</dbReference>
<dbReference type="PANTHER" id="PTHR31786">
    <property type="entry name" value="FANCONI ANEMIA CORE COMPLEX-ASSOCIATED PROTEIN 24"/>
    <property type="match status" value="1"/>
</dbReference>
<proteinExistence type="predicted"/>
<name>A0A6P8HIM2_ACTTE</name>
<evidence type="ECO:0000313" key="6">
    <source>
        <dbReference type="RefSeq" id="XP_031552430.1"/>
    </source>
</evidence>
<keyword evidence="2" id="KW-0234">DNA repair</keyword>
<dbReference type="Gene3D" id="3.40.50.10130">
    <property type="match status" value="1"/>
</dbReference>
<accession>A0A6P8HIM2</accession>
<dbReference type="Pfam" id="PF17949">
    <property type="entry name" value="PND"/>
    <property type="match status" value="1"/>
</dbReference>
<dbReference type="Gene3D" id="1.10.150.20">
    <property type="entry name" value="5' to 3' exonuclease, C-terminal subdomain"/>
    <property type="match status" value="1"/>
</dbReference>
<dbReference type="RefSeq" id="XP_031552430.1">
    <property type="nucleotide sequence ID" value="XM_031696570.1"/>
</dbReference>
<dbReference type="OrthoDB" id="5975714at2759"/>
<gene>
    <name evidence="6" type="primary">LOC116289618</name>
</gene>
<dbReference type="GeneID" id="116289618"/>
<dbReference type="Proteomes" id="UP000515163">
    <property type="component" value="Unplaced"/>
</dbReference>
<organism evidence="5 6">
    <name type="scientific">Actinia tenebrosa</name>
    <name type="common">Australian red waratah sea anemone</name>
    <dbReference type="NCBI Taxonomy" id="6105"/>
    <lineage>
        <taxon>Eukaryota</taxon>
        <taxon>Metazoa</taxon>
        <taxon>Cnidaria</taxon>
        <taxon>Anthozoa</taxon>
        <taxon>Hexacorallia</taxon>
        <taxon>Actiniaria</taxon>
        <taxon>Actiniidae</taxon>
        <taxon>Actinia</taxon>
    </lineage>
</organism>
<keyword evidence="5" id="KW-1185">Reference proteome</keyword>
<dbReference type="PANTHER" id="PTHR31786:SF2">
    <property type="entry name" value="FANCONI ANEMIA CORE COMPLEX-ASSOCIATED PROTEIN 24"/>
    <property type="match status" value="1"/>
</dbReference>
<dbReference type="CDD" id="cd20076">
    <property type="entry name" value="XPF_nuclease_FAAP24"/>
    <property type="match status" value="1"/>
</dbReference>
<dbReference type="InterPro" id="IPR040646">
    <property type="entry name" value="PND"/>
</dbReference>
<feature type="domain" description="DisA/LigA helix-hairpin-helix motif" evidence="3">
    <location>
        <begin position="166"/>
        <end position="214"/>
    </location>
</feature>
<dbReference type="GO" id="GO:0036297">
    <property type="term" value="P:interstrand cross-link repair"/>
    <property type="evidence" value="ECO:0007669"/>
    <property type="project" value="InterPro"/>
</dbReference>
<dbReference type="AlphaFoldDB" id="A0A6P8HIM2"/>
<evidence type="ECO:0000259" key="3">
    <source>
        <dbReference type="Pfam" id="PF12826"/>
    </source>
</evidence>
<dbReference type="FunCoup" id="A0A6P8HIM2">
    <property type="interactions" value="1453"/>
</dbReference>
<sequence length="222" mass="24849">MAAISKTPKLHRPHIPHGHVLVNEKWHGSDIVRAIQEQHVKVLYDDSMGMADFYASNDIAIVYLTEADLIGGLDYKAKILKISKTAPKVLVISERTPLSEQYFTGLQKFVVIERSLVLLPMTSNVEAAKIIAQMVKLEYKPQDNPYRIKLKPQPVDKALLNTVQAIPGLGEKKALELLKKFKSIEDLSKAKIEEMSPIIGKSSALHVGNFFHQSFHNSKNVS</sequence>
<evidence type="ECO:0000256" key="2">
    <source>
        <dbReference type="ARBA" id="ARBA00023204"/>
    </source>
</evidence>